<comment type="similarity">
    <text evidence="2">Belongs to the ycf23 family.</text>
</comment>
<protein>
    <recommendedName>
        <fullName evidence="3">Uncharacterized protein ycf23</fullName>
    </recommendedName>
</protein>
<gene>
    <name evidence="5" type="primary">ycf23</name>
</gene>
<evidence type="ECO:0000256" key="1">
    <source>
        <dbReference type="ARBA" id="ARBA00004474"/>
    </source>
</evidence>
<dbReference type="PANTHER" id="PTHR36895:SF1">
    <property type="entry name" value="YCF23 PROTEIN"/>
    <property type="match status" value="1"/>
</dbReference>
<sequence>MTMHKKIVNDFRKQQVLKIISGCINNFNENEIYKTVRAATLGEATYIDIAADLKVISLARKLTNLPICVSSIIPQQINTCVDNGVDIIEIGNFDAYYSQSMSFTMEDIKNISRKVRQNHPSITICTTLPYILSLKEQLELAKYLEFIGINLLQTEGTINSYHTHKHVNLSLNNCHSTLLTTYNLSKIVNIPIISASGISINNAKVAMSYGASGLGIKTAISKIKNIDDKVKMIKSIKSIMSSNIQLDRIPLHID</sequence>
<dbReference type="PANTHER" id="PTHR36895">
    <property type="match status" value="1"/>
</dbReference>
<dbReference type="AlphaFoldDB" id="A0A1X9PUS2"/>
<evidence type="ECO:0000313" key="5">
    <source>
        <dbReference type="EMBL" id="ARO91238.1"/>
    </source>
</evidence>
<dbReference type="GO" id="GO:0009536">
    <property type="term" value="C:plastid"/>
    <property type="evidence" value="ECO:0007669"/>
    <property type="project" value="UniProtKB-SubCell"/>
</dbReference>
<accession>A0A1X9PUS2</accession>
<evidence type="ECO:0000256" key="3">
    <source>
        <dbReference type="ARBA" id="ARBA00021523"/>
    </source>
</evidence>
<organism evidence="5">
    <name type="scientific">Rhodochaete parvula</name>
    <dbReference type="NCBI Taxonomy" id="110510"/>
    <lineage>
        <taxon>Eukaryota</taxon>
        <taxon>Rhodophyta</taxon>
        <taxon>Compsopogonophyceae</taxon>
        <taxon>Rhodochaetales</taxon>
        <taxon>Rhodochaetaceae</taxon>
        <taxon>Rhodochaete</taxon>
    </lineage>
</organism>
<keyword evidence="4 5" id="KW-0934">Plastid</keyword>
<evidence type="ECO:0000256" key="4">
    <source>
        <dbReference type="ARBA" id="ARBA00022640"/>
    </source>
</evidence>
<reference evidence="5" key="1">
    <citation type="submission" date="2017-03" db="EMBL/GenBank/DDBJ databases">
        <title>The new red algal subphylum Proteorhodophytina comprises the largest and most divergent plastid genomes known.</title>
        <authorList>
            <person name="Munoz-Gomez S.A."/>
            <person name="Mejia-Franco F.G."/>
            <person name="Durnin K."/>
            <person name="Morgan C."/>
            <person name="Grisdale C.J."/>
            <person name="Archibald J.M."/>
            <person name="Slamovits C.H."/>
        </authorList>
    </citation>
    <scope>NUCLEOTIDE SEQUENCE</scope>
    <source>
        <strain evidence="5">UTEX LB2715</strain>
    </source>
</reference>
<keyword evidence="5" id="KW-0150">Chloroplast</keyword>
<geneLocation type="chloroplast" evidence="5"/>
<dbReference type="InterPro" id="IPR007570">
    <property type="entry name" value="Uncharacterised_Ycf23"/>
</dbReference>
<dbReference type="Pfam" id="PF04481">
    <property type="entry name" value="DUF561"/>
    <property type="match status" value="1"/>
</dbReference>
<proteinExistence type="inferred from homology"/>
<comment type="subcellular location">
    <subcellularLocation>
        <location evidence="1">Plastid</location>
    </subcellularLocation>
</comment>
<evidence type="ECO:0000256" key="2">
    <source>
        <dbReference type="ARBA" id="ARBA00009664"/>
    </source>
</evidence>
<dbReference type="EMBL" id="KY709212">
    <property type="protein sequence ID" value="ARO91238.1"/>
    <property type="molecule type" value="Genomic_DNA"/>
</dbReference>
<name>A0A1X9PUS2_9RHOD</name>
<dbReference type="SUPFAM" id="SSF51569">
    <property type="entry name" value="Aldolase"/>
    <property type="match status" value="1"/>
</dbReference>